<dbReference type="AlphaFoldDB" id="A0A261UP92"/>
<dbReference type="Pfam" id="PF13242">
    <property type="entry name" value="Hydrolase_like"/>
    <property type="match status" value="1"/>
</dbReference>
<organism evidence="1 2">
    <name type="scientific">Bordetella genomosp. 11</name>
    <dbReference type="NCBI Taxonomy" id="1416808"/>
    <lineage>
        <taxon>Bacteria</taxon>
        <taxon>Pseudomonadati</taxon>
        <taxon>Pseudomonadota</taxon>
        <taxon>Betaproteobacteria</taxon>
        <taxon>Burkholderiales</taxon>
        <taxon>Alcaligenaceae</taxon>
        <taxon>Bordetella</taxon>
    </lineage>
</organism>
<sequence>MTISACRLRPDGLAPLAPDPACVPWAAGRPALILDLDGTLMREREPVPGAADLLRAYHDRYVVVSNNSTHTAGQMARRLRSVGLRVEPDRLVLAGEMTIRYLREHHPDARVMLCASVGLRRYATQSGCRLVHDEADIVVLALDKRFNYAALERVTRQLAHGARLVVSNTDASHPGPEGCIVPETGALMQAVVSSSGRQPMHVVGKPGPAMFEEGLRRLGRSRDEVLVIGDNPDTDALGAVRAGLRYLLVGDGVHADAPTLAGLMASPVPAHAALPDARRPALASVR</sequence>
<evidence type="ECO:0000313" key="2">
    <source>
        <dbReference type="Proteomes" id="UP000215767"/>
    </source>
</evidence>
<gene>
    <name evidence="1" type="ORF">CAL28_28695</name>
</gene>
<dbReference type="InterPro" id="IPR023214">
    <property type="entry name" value="HAD_sf"/>
</dbReference>
<dbReference type="EMBL" id="NEVS01000004">
    <property type="protein sequence ID" value="OZI63080.1"/>
    <property type="molecule type" value="Genomic_DNA"/>
</dbReference>
<dbReference type="Gene3D" id="3.40.50.1000">
    <property type="entry name" value="HAD superfamily/HAD-like"/>
    <property type="match status" value="2"/>
</dbReference>
<dbReference type="PANTHER" id="PTHR19288">
    <property type="entry name" value="4-NITROPHENYLPHOSPHATASE-RELATED"/>
    <property type="match status" value="1"/>
</dbReference>
<reference evidence="2" key="1">
    <citation type="submission" date="2017-05" db="EMBL/GenBank/DDBJ databases">
        <title>Complete and WGS of Bordetella genogroups.</title>
        <authorList>
            <person name="Spilker T."/>
            <person name="Lipuma J."/>
        </authorList>
    </citation>
    <scope>NUCLEOTIDE SEQUENCE [LARGE SCALE GENOMIC DNA]</scope>
    <source>
        <strain evidence="2">AU8856</strain>
    </source>
</reference>
<dbReference type="PANTHER" id="PTHR19288:SF95">
    <property type="entry name" value="D-GLYCEROL 3-PHOSPHATE PHOSPHATASE"/>
    <property type="match status" value="1"/>
</dbReference>
<evidence type="ECO:0008006" key="3">
    <source>
        <dbReference type="Google" id="ProtNLM"/>
    </source>
</evidence>
<dbReference type="Pfam" id="PF13344">
    <property type="entry name" value="Hydrolase_6"/>
    <property type="match status" value="1"/>
</dbReference>
<keyword evidence="2" id="KW-1185">Reference proteome</keyword>
<dbReference type="Proteomes" id="UP000215767">
    <property type="component" value="Unassembled WGS sequence"/>
</dbReference>
<dbReference type="InterPro" id="IPR006357">
    <property type="entry name" value="HAD-SF_hydro_IIA"/>
</dbReference>
<dbReference type="OrthoDB" id="148966at2"/>
<dbReference type="GO" id="GO:0005737">
    <property type="term" value="C:cytoplasm"/>
    <property type="evidence" value="ECO:0007669"/>
    <property type="project" value="TreeGrafter"/>
</dbReference>
<evidence type="ECO:0000313" key="1">
    <source>
        <dbReference type="EMBL" id="OZI63080.1"/>
    </source>
</evidence>
<name>A0A261UP92_9BORD</name>
<comment type="caution">
    <text evidence="1">The sequence shown here is derived from an EMBL/GenBank/DDBJ whole genome shotgun (WGS) entry which is preliminary data.</text>
</comment>
<accession>A0A261UP92</accession>
<proteinExistence type="predicted"/>
<dbReference type="InterPro" id="IPR036412">
    <property type="entry name" value="HAD-like_sf"/>
</dbReference>
<protein>
    <recommendedName>
        <fullName evidence="3">Haloacid dehalogenase</fullName>
    </recommendedName>
</protein>
<dbReference type="NCBIfam" id="TIGR01460">
    <property type="entry name" value="HAD-SF-IIA"/>
    <property type="match status" value="1"/>
</dbReference>
<dbReference type="RefSeq" id="WP_094844356.1">
    <property type="nucleotide sequence ID" value="NZ_NEVS01000004.1"/>
</dbReference>
<dbReference type="SUPFAM" id="SSF56784">
    <property type="entry name" value="HAD-like"/>
    <property type="match status" value="1"/>
</dbReference>
<dbReference type="GO" id="GO:0016791">
    <property type="term" value="F:phosphatase activity"/>
    <property type="evidence" value="ECO:0007669"/>
    <property type="project" value="TreeGrafter"/>
</dbReference>